<reference evidence="3" key="1">
    <citation type="journal article" date="2022" name="Toxins">
        <title>Genomic Analysis of Sphingopyxis sp. USTB-05 for Biodegrading Cyanobacterial Hepatotoxins.</title>
        <authorList>
            <person name="Liu C."/>
            <person name="Xu Q."/>
            <person name="Zhao Z."/>
            <person name="Zhang H."/>
            <person name="Liu X."/>
            <person name="Yin C."/>
            <person name="Liu Y."/>
            <person name="Yan H."/>
        </authorList>
    </citation>
    <scope>NUCLEOTIDE SEQUENCE</scope>
    <source>
        <strain evidence="3">NBD5</strain>
    </source>
</reference>
<dbReference type="InterPro" id="IPR000073">
    <property type="entry name" value="AB_hydrolase_1"/>
</dbReference>
<dbReference type="EMBL" id="CP084930">
    <property type="protein sequence ID" value="USI73446.1"/>
    <property type="molecule type" value="Genomic_DNA"/>
</dbReference>
<dbReference type="GO" id="GO:0016787">
    <property type="term" value="F:hydrolase activity"/>
    <property type="evidence" value="ECO:0007669"/>
    <property type="project" value="UniProtKB-KW"/>
</dbReference>
<protein>
    <submittedName>
        <fullName evidence="3">Alpha/beta hydrolase</fullName>
    </submittedName>
</protein>
<feature type="domain" description="AB hydrolase-1" evidence="2">
    <location>
        <begin position="25"/>
        <end position="129"/>
    </location>
</feature>
<dbReference type="InterPro" id="IPR050266">
    <property type="entry name" value="AB_hydrolase_sf"/>
</dbReference>
<name>A0ABY4X9P3_9SPHN</name>
<evidence type="ECO:0000313" key="4">
    <source>
        <dbReference type="Proteomes" id="UP001056937"/>
    </source>
</evidence>
<keyword evidence="1 3" id="KW-0378">Hydrolase</keyword>
<evidence type="ECO:0000259" key="2">
    <source>
        <dbReference type="Pfam" id="PF00561"/>
    </source>
</evidence>
<dbReference type="Proteomes" id="UP001056937">
    <property type="component" value="Chromosome 1"/>
</dbReference>
<dbReference type="Pfam" id="PF00561">
    <property type="entry name" value="Abhydrolase_1"/>
    <property type="match status" value="1"/>
</dbReference>
<dbReference type="RefSeq" id="WP_252167255.1">
    <property type="nucleotide sequence ID" value="NZ_CP084930.1"/>
</dbReference>
<sequence length="261" mass="28101">MSSENRIVHVNGVDLNVAVRGEGSPVLVFLHYYGGSTRTWSGVIDDLSTTHRCLAIDFRGWGRSDKSSNDYDLDTLASDVEAVLAHFGLDDFILLGHSMGGKVAQIVAARQPAGLKGLILVAPAPPGPLAVPPEQRAEIVRNYSTEEGVARAIGIMARLPLTHAQRAQIVEDTLASPPAAKRAWPEQGMQKDIRDRAARVRVPNRVVIGARDAVETEASLRAAFDQYYPGTDYVVIPDTGHLSPLEATAAVVRAIRTAPIL</sequence>
<dbReference type="PANTHER" id="PTHR43798">
    <property type="entry name" value="MONOACYLGLYCEROL LIPASE"/>
    <property type="match status" value="1"/>
</dbReference>
<dbReference type="InterPro" id="IPR029058">
    <property type="entry name" value="AB_hydrolase_fold"/>
</dbReference>
<dbReference type="SUPFAM" id="SSF53474">
    <property type="entry name" value="alpha/beta-Hydrolases"/>
    <property type="match status" value="1"/>
</dbReference>
<organism evidence="3 4">
    <name type="scientific">Sphingomonas morindae</name>
    <dbReference type="NCBI Taxonomy" id="1541170"/>
    <lineage>
        <taxon>Bacteria</taxon>
        <taxon>Pseudomonadati</taxon>
        <taxon>Pseudomonadota</taxon>
        <taxon>Alphaproteobacteria</taxon>
        <taxon>Sphingomonadales</taxon>
        <taxon>Sphingomonadaceae</taxon>
        <taxon>Sphingomonas</taxon>
    </lineage>
</organism>
<gene>
    <name evidence="3" type="ORF">LHA26_02905</name>
</gene>
<dbReference type="PRINTS" id="PR00111">
    <property type="entry name" value="ABHYDROLASE"/>
</dbReference>
<evidence type="ECO:0000313" key="3">
    <source>
        <dbReference type="EMBL" id="USI73446.1"/>
    </source>
</evidence>
<proteinExistence type="predicted"/>
<dbReference type="PANTHER" id="PTHR43798:SF31">
    <property type="entry name" value="AB HYDROLASE SUPERFAMILY PROTEIN YCLE"/>
    <property type="match status" value="1"/>
</dbReference>
<accession>A0ABY4X9P3</accession>
<keyword evidence="4" id="KW-1185">Reference proteome</keyword>
<evidence type="ECO:0000256" key="1">
    <source>
        <dbReference type="ARBA" id="ARBA00022801"/>
    </source>
</evidence>
<dbReference type="Gene3D" id="3.40.50.1820">
    <property type="entry name" value="alpha/beta hydrolase"/>
    <property type="match status" value="1"/>
</dbReference>